<keyword evidence="1" id="KW-0732">Signal</keyword>
<accession>A0A8J9ZD20</accession>
<dbReference type="OrthoDB" id="10005962at2759"/>
<dbReference type="GO" id="GO:0003954">
    <property type="term" value="F:NADH dehydrogenase activity"/>
    <property type="evidence" value="ECO:0007669"/>
    <property type="project" value="TreeGrafter"/>
</dbReference>
<name>A0A8J9ZD20_BRALA</name>
<proteinExistence type="predicted"/>
<dbReference type="AlphaFoldDB" id="A0A8J9ZD20"/>
<dbReference type="GO" id="GO:0005739">
    <property type="term" value="C:mitochondrion"/>
    <property type="evidence" value="ECO:0007669"/>
    <property type="project" value="GOC"/>
</dbReference>
<dbReference type="InterPro" id="IPR036249">
    <property type="entry name" value="Thioredoxin-like_sf"/>
</dbReference>
<dbReference type="PANTHER" id="PTHR10371">
    <property type="entry name" value="NADH DEHYDROGENASE UBIQUINONE FLAVOPROTEIN 2, MITOCHONDRIAL"/>
    <property type="match status" value="1"/>
</dbReference>
<dbReference type="Pfam" id="PF01257">
    <property type="entry name" value="2Fe-2S_thioredx"/>
    <property type="match status" value="1"/>
</dbReference>
<keyword evidence="3" id="KW-1185">Reference proteome</keyword>
<dbReference type="GO" id="GO:0006120">
    <property type="term" value="P:mitochondrial electron transport, NADH to ubiquinone"/>
    <property type="evidence" value="ECO:0007669"/>
    <property type="project" value="TreeGrafter"/>
</dbReference>
<reference evidence="2" key="1">
    <citation type="submission" date="2022-01" db="EMBL/GenBank/DDBJ databases">
        <authorList>
            <person name="Braso-Vives M."/>
        </authorList>
    </citation>
    <scope>NUCLEOTIDE SEQUENCE</scope>
</reference>
<organism evidence="2 3">
    <name type="scientific">Branchiostoma lanceolatum</name>
    <name type="common">Common lancelet</name>
    <name type="synonym">Amphioxus lanceolatum</name>
    <dbReference type="NCBI Taxonomy" id="7740"/>
    <lineage>
        <taxon>Eukaryota</taxon>
        <taxon>Metazoa</taxon>
        <taxon>Chordata</taxon>
        <taxon>Cephalochordata</taxon>
        <taxon>Leptocardii</taxon>
        <taxon>Amphioxiformes</taxon>
        <taxon>Branchiostomatidae</taxon>
        <taxon>Branchiostoma</taxon>
    </lineage>
</organism>
<dbReference type="EMBL" id="OV696704">
    <property type="protein sequence ID" value="CAH1252176.1"/>
    <property type="molecule type" value="Genomic_DNA"/>
</dbReference>
<sequence length="194" mass="21633">MARTAPVCLCVMLVTMVMILMTSHGRNADAVSIVKKSEDSSKEREMGRSAALPAVFKQKRHPKKHWQPFDQVISNAIDETADGKTHVGSHLMQICTKTECEQKHKMIHAVRKAVQRALGIKAGQTTSDGLITLWGDSCGEPCDNTPPDVIMDGKHYEIRRPKDVERIIQDVRMGRDPAARPRWIVNHSSLSDAL</sequence>
<gene>
    <name evidence="2" type="primary">NDUFV2</name>
    <name evidence="2" type="ORF">BLAG_LOCUS12327</name>
</gene>
<protein>
    <submittedName>
        <fullName evidence="2">NDUFV2 protein</fullName>
    </submittedName>
</protein>
<dbReference type="Proteomes" id="UP000838412">
    <property type="component" value="Chromosome 19"/>
</dbReference>
<feature type="chain" id="PRO_5035453489" evidence="1">
    <location>
        <begin position="26"/>
        <end position="194"/>
    </location>
</feature>
<dbReference type="Gene3D" id="3.40.30.10">
    <property type="entry name" value="Glutaredoxin"/>
    <property type="match status" value="1"/>
</dbReference>
<evidence type="ECO:0000256" key="1">
    <source>
        <dbReference type="SAM" id="SignalP"/>
    </source>
</evidence>
<evidence type="ECO:0000313" key="3">
    <source>
        <dbReference type="Proteomes" id="UP000838412"/>
    </source>
</evidence>
<feature type="signal peptide" evidence="1">
    <location>
        <begin position="1"/>
        <end position="25"/>
    </location>
</feature>
<evidence type="ECO:0000313" key="2">
    <source>
        <dbReference type="EMBL" id="CAH1252176.1"/>
    </source>
</evidence>
<dbReference type="SUPFAM" id="SSF52833">
    <property type="entry name" value="Thioredoxin-like"/>
    <property type="match status" value="1"/>
</dbReference>
<dbReference type="PANTHER" id="PTHR10371:SF3">
    <property type="entry name" value="NADH DEHYDROGENASE [UBIQUINONE] FLAVOPROTEIN 2, MITOCHONDRIAL"/>
    <property type="match status" value="1"/>
</dbReference>